<protein>
    <recommendedName>
        <fullName evidence="1">DUF629 domain-containing protein</fullName>
    </recommendedName>
</protein>
<evidence type="ECO:0000313" key="2">
    <source>
        <dbReference type="EMBL" id="KQJ87962.2"/>
    </source>
</evidence>
<reference evidence="3" key="3">
    <citation type="submission" date="2018-08" db="UniProtKB">
        <authorList>
            <consortium name="EnsemblPlants"/>
        </authorList>
    </citation>
    <scope>IDENTIFICATION</scope>
    <source>
        <strain evidence="3">cv. Bd21</strain>
    </source>
</reference>
<dbReference type="InParanoid" id="A0A0Q3H3F5"/>
<dbReference type="Pfam" id="PF04780">
    <property type="entry name" value="DUF629"/>
    <property type="match status" value="1"/>
</dbReference>
<dbReference type="EnsemblPlants" id="KQJ87962">
    <property type="protein sequence ID" value="KQJ87962"/>
    <property type="gene ID" value="BRADI_4g14584v3"/>
</dbReference>
<proteinExistence type="predicted"/>
<dbReference type="InterPro" id="IPR006865">
    <property type="entry name" value="DUF629"/>
</dbReference>
<dbReference type="AlphaFoldDB" id="A0A0Q3H3F5"/>
<dbReference type="InterPro" id="IPR038765">
    <property type="entry name" value="Papain-like_cys_pep_sf"/>
</dbReference>
<sequence>MLFRDGRHEEALARVDELAAAHTGSSLVLYTAGLLHHDHARRAKGVADKEVAAHHFTNAEVYLTEARRLVPNCIDISAPLAKVLFDASKHDDGEAEILRAVGIPFPVDPAENNVMYDEDTCASTTKDQRVENSRETALTAYQAMREWMCNNHVPLVVRKVLEVELDPDDRKGAAQALRTANDLAKRCHYSSRAQLFRAYMKLNFARGLDTTMHRRPFLDRIRGDMTEAVNLFNRSFVLSIFRAKLCFVLGFYDDAYLECGRAFTIKKAVDPKFEDVPPGSVIGQERADRFAGTSMTSEEQDCFLSVRLVELQKYCDDVSENSHWAARTISDALSFVKKTRSWRFWICPFCVGKKLPDTGSLLRHMCSKHPAEKDLLMLQTVLDPNQNHDTSVDDNSSDYITVGQDSEDNYFFCFKKTDQIFERLFIPPSTVTHTEPFAKIREKKCKEGTEILEKMKQKLKNLPTDKLNGETKLIKYTSEDKASSKSIDNSDIDTMFPDVVHAPGSEMGLSQEYIHAISSFVQRDGIFSKQGNRTSGQSAGDMASSSSCQPSVDIYENNNADKVLFSLRVIIQSLCNLKNFRDKLLTEALKWNPYSENPCIADILCGIFFAWERYEPYPAFDVLTSVKNILCRLADDSSIYEKVGESFASKTVITILIELHMLETSLSFSSNTGSEREVVNLITSGDCICPTHSLFGINFDAQMSCSCGKCSDKYLYITLFHILDAGSAQTTKIKSFAELQYILDNQFSQGNTCKHCGTIENVGLFLSNTPHCFTIVLNWASGSESQDTLSEVLAGITSLLDAEFFCRSSHSATKYIVASMICYADERYVCFARDEDNWLIYDSDTVVTVDTWEHLLESFKDCKLQPEVLFFEVIK</sequence>
<evidence type="ECO:0000313" key="3">
    <source>
        <dbReference type="EnsemblPlants" id="KQJ87962"/>
    </source>
</evidence>
<accession>A0A0Q3H3F5</accession>
<dbReference type="Gene3D" id="3.90.70.10">
    <property type="entry name" value="Cysteine proteinases"/>
    <property type="match status" value="1"/>
</dbReference>
<dbReference type="PANTHER" id="PTHR34465">
    <property type="entry name" value="CARBOXYL-TERMINAL HYDROLASE-LIKE PROTEIN, PUTATIVE (DUF627 AND DUF629)-RELATED"/>
    <property type="match status" value="1"/>
</dbReference>
<dbReference type="SUPFAM" id="SSF48452">
    <property type="entry name" value="TPR-like"/>
    <property type="match status" value="1"/>
</dbReference>
<evidence type="ECO:0000313" key="4">
    <source>
        <dbReference type="Proteomes" id="UP000008810"/>
    </source>
</evidence>
<dbReference type="OrthoDB" id="679732at2759"/>
<dbReference type="PANTHER" id="PTHR34465:SF3">
    <property type="entry name" value="OS09G0547900 PROTEIN"/>
    <property type="match status" value="1"/>
</dbReference>
<dbReference type="Gramene" id="KQJ87962">
    <property type="protein sequence ID" value="KQJ87962"/>
    <property type="gene ID" value="BRADI_4g14584v3"/>
</dbReference>
<feature type="domain" description="DUF629" evidence="1">
    <location>
        <begin position="294"/>
        <end position="372"/>
    </location>
</feature>
<keyword evidence="4" id="KW-1185">Reference proteome</keyword>
<dbReference type="Proteomes" id="UP000008810">
    <property type="component" value="Chromosome 4"/>
</dbReference>
<dbReference type="InterPro" id="IPR011990">
    <property type="entry name" value="TPR-like_helical_dom_sf"/>
</dbReference>
<dbReference type="Gene3D" id="1.25.40.10">
    <property type="entry name" value="Tetratricopeptide repeat domain"/>
    <property type="match status" value="1"/>
</dbReference>
<reference evidence="2" key="2">
    <citation type="submission" date="2017-06" db="EMBL/GenBank/DDBJ databases">
        <title>WGS assembly of Brachypodium distachyon.</title>
        <authorList>
            <consortium name="The International Brachypodium Initiative"/>
            <person name="Lucas S."/>
            <person name="Harmon-Smith M."/>
            <person name="Lail K."/>
            <person name="Tice H."/>
            <person name="Grimwood J."/>
            <person name="Bruce D."/>
            <person name="Barry K."/>
            <person name="Shu S."/>
            <person name="Lindquist E."/>
            <person name="Wang M."/>
            <person name="Pitluck S."/>
            <person name="Vogel J.P."/>
            <person name="Garvin D.F."/>
            <person name="Mockler T.C."/>
            <person name="Schmutz J."/>
            <person name="Rokhsar D."/>
            <person name="Bevan M.W."/>
        </authorList>
    </citation>
    <scope>NUCLEOTIDE SEQUENCE</scope>
    <source>
        <strain evidence="2">Bd21</strain>
    </source>
</reference>
<gene>
    <name evidence="2" type="ORF">BRADI_4g14584v3</name>
</gene>
<evidence type="ECO:0000259" key="1">
    <source>
        <dbReference type="Pfam" id="PF04780"/>
    </source>
</evidence>
<reference evidence="2 3" key="1">
    <citation type="journal article" date="2010" name="Nature">
        <title>Genome sequencing and analysis of the model grass Brachypodium distachyon.</title>
        <authorList>
            <consortium name="International Brachypodium Initiative"/>
        </authorList>
    </citation>
    <scope>NUCLEOTIDE SEQUENCE [LARGE SCALE GENOMIC DNA]</scope>
    <source>
        <strain evidence="2 3">Bd21</strain>
    </source>
</reference>
<dbReference type="SUPFAM" id="SSF54001">
    <property type="entry name" value="Cysteine proteinases"/>
    <property type="match status" value="1"/>
</dbReference>
<organism evidence="2">
    <name type="scientific">Brachypodium distachyon</name>
    <name type="common">Purple false brome</name>
    <name type="synonym">Trachynia distachya</name>
    <dbReference type="NCBI Taxonomy" id="15368"/>
    <lineage>
        <taxon>Eukaryota</taxon>
        <taxon>Viridiplantae</taxon>
        <taxon>Streptophyta</taxon>
        <taxon>Embryophyta</taxon>
        <taxon>Tracheophyta</taxon>
        <taxon>Spermatophyta</taxon>
        <taxon>Magnoliopsida</taxon>
        <taxon>Liliopsida</taxon>
        <taxon>Poales</taxon>
        <taxon>Poaceae</taxon>
        <taxon>BOP clade</taxon>
        <taxon>Pooideae</taxon>
        <taxon>Stipodae</taxon>
        <taxon>Brachypodieae</taxon>
        <taxon>Brachypodium</taxon>
    </lineage>
</organism>
<dbReference type="EMBL" id="CM000883">
    <property type="protein sequence ID" value="KQJ87962.2"/>
    <property type="molecule type" value="Genomic_DNA"/>
</dbReference>
<dbReference type="FunCoup" id="A0A0Q3H3F5">
    <property type="interactions" value="1543"/>
</dbReference>
<name>A0A0Q3H3F5_BRADI</name>